<reference evidence="2 3" key="1">
    <citation type="submission" date="2016-10" db="EMBL/GenBank/DDBJ databases">
        <authorList>
            <person name="de Groot N.N."/>
        </authorList>
    </citation>
    <scope>NUCLEOTIDE SEQUENCE [LARGE SCALE GENOMIC DNA]</scope>
    <source>
        <strain evidence="2 3">Nl7</strain>
    </source>
</reference>
<sequence>MRRMYRLRAFSGVTAEVVAVLLVWLSADEALADWQEGALLFTAAVFHSASSYYLARMFWQSLPRRYKLPPRRSLGLLFTFLWILPVFGALGVLWSITRALKRPRTRSAKNVKIIVLPELPFSPPVIFPVPPYSQGALRQIVHFAERSLKRLKAVMATRHMAPREAMEVWSKATRDPIDDVRLLAYAMKDAHEKRLTDRVLALTEALPHLPPRAQNACRKTIAALCWELVYHKLVQGAVRQHWLKNARAQMEAVLTLPSIPRRDVPSASVSAPVGTASEASLASSKHERSEASSLSGGGNADSWLLYGRILLESGEDVLARKAFVNAQIHGADQQQLLPWFAEIAFRERKFTEAKRCLSALARVGEKGRELALVRAWWNK</sequence>
<proteinExistence type="predicted"/>
<dbReference type="Proteomes" id="UP000183339">
    <property type="component" value="Unassembled WGS sequence"/>
</dbReference>
<evidence type="ECO:0000256" key="1">
    <source>
        <dbReference type="SAM" id="Phobius"/>
    </source>
</evidence>
<feature type="transmembrane region" description="Helical" evidence="1">
    <location>
        <begin position="76"/>
        <end position="96"/>
    </location>
</feature>
<organism evidence="2 3">
    <name type="scientific">Nitrosospira multiformis</name>
    <dbReference type="NCBI Taxonomy" id="1231"/>
    <lineage>
        <taxon>Bacteria</taxon>
        <taxon>Pseudomonadati</taxon>
        <taxon>Pseudomonadota</taxon>
        <taxon>Betaproteobacteria</taxon>
        <taxon>Nitrosomonadales</taxon>
        <taxon>Nitrosomonadaceae</taxon>
        <taxon>Nitrosospira</taxon>
    </lineage>
</organism>
<gene>
    <name evidence="2" type="ORF">SAMN05216412_10945</name>
</gene>
<dbReference type="RefSeq" id="WP_074709022.1">
    <property type="nucleotide sequence ID" value="NZ_FOHI01000009.1"/>
</dbReference>
<protein>
    <recommendedName>
        <fullName evidence="4">Protein PelE</fullName>
    </recommendedName>
</protein>
<dbReference type="AlphaFoldDB" id="A0A1I0FJ71"/>
<evidence type="ECO:0008006" key="4">
    <source>
        <dbReference type="Google" id="ProtNLM"/>
    </source>
</evidence>
<dbReference type="OrthoDB" id="5393896at2"/>
<accession>A0A1I0FJ71</accession>
<dbReference type="EMBL" id="FOHI01000009">
    <property type="protein sequence ID" value="SET58397.1"/>
    <property type="molecule type" value="Genomic_DNA"/>
</dbReference>
<keyword evidence="1" id="KW-0472">Membrane</keyword>
<feature type="transmembrane region" description="Helical" evidence="1">
    <location>
        <begin position="37"/>
        <end position="55"/>
    </location>
</feature>
<keyword evidence="1" id="KW-0812">Transmembrane</keyword>
<feature type="transmembrane region" description="Helical" evidence="1">
    <location>
        <begin position="7"/>
        <end position="25"/>
    </location>
</feature>
<name>A0A1I0FJ71_9PROT</name>
<evidence type="ECO:0000313" key="2">
    <source>
        <dbReference type="EMBL" id="SET58397.1"/>
    </source>
</evidence>
<keyword evidence="1" id="KW-1133">Transmembrane helix</keyword>
<evidence type="ECO:0000313" key="3">
    <source>
        <dbReference type="Proteomes" id="UP000183339"/>
    </source>
</evidence>